<dbReference type="Proteomes" id="UP001472677">
    <property type="component" value="Unassembled WGS sequence"/>
</dbReference>
<dbReference type="Pfam" id="PF03171">
    <property type="entry name" value="2OG-FeII_Oxy"/>
    <property type="match status" value="1"/>
</dbReference>
<accession>A0ABR2C7Z5</accession>
<name>A0ABR2C7Z5_9ROSI</name>
<dbReference type="InterPro" id="IPR050231">
    <property type="entry name" value="Iron_ascorbate_oxido_reductase"/>
</dbReference>
<dbReference type="Gene3D" id="2.60.120.330">
    <property type="entry name" value="B-lactam Antibiotic, Isopenicillin N Synthase, Chain"/>
    <property type="match status" value="1"/>
</dbReference>
<dbReference type="EMBL" id="JBBPBM010000063">
    <property type="protein sequence ID" value="KAK8515542.1"/>
    <property type="molecule type" value="Genomic_DNA"/>
</dbReference>
<comment type="similarity">
    <text evidence="3">Belongs to the iron/ascorbate-dependent oxidoreductase family.</text>
</comment>
<dbReference type="PANTHER" id="PTHR47990">
    <property type="entry name" value="2-OXOGLUTARATE (2OG) AND FE(II)-DEPENDENT OXYGENASE SUPERFAMILY PROTEIN-RELATED"/>
    <property type="match status" value="1"/>
</dbReference>
<dbReference type="InterPro" id="IPR027443">
    <property type="entry name" value="IPNS-like_sf"/>
</dbReference>
<dbReference type="Pfam" id="PF14226">
    <property type="entry name" value="DIOX_N"/>
    <property type="match status" value="1"/>
</dbReference>
<dbReference type="InterPro" id="IPR026992">
    <property type="entry name" value="DIOX_N"/>
</dbReference>
<organism evidence="5 6">
    <name type="scientific">Hibiscus sabdariffa</name>
    <name type="common">roselle</name>
    <dbReference type="NCBI Taxonomy" id="183260"/>
    <lineage>
        <taxon>Eukaryota</taxon>
        <taxon>Viridiplantae</taxon>
        <taxon>Streptophyta</taxon>
        <taxon>Embryophyta</taxon>
        <taxon>Tracheophyta</taxon>
        <taxon>Spermatophyta</taxon>
        <taxon>Magnoliopsida</taxon>
        <taxon>eudicotyledons</taxon>
        <taxon>Gunneridae</taxon>
        <taxon>Pentapetalae</taxon>
        <taxon>rosids</taxon>
        <taxon>malvids</taxon>
        <taxon>Malvales</taxon>
        <taxon>Malvaceae</taxon>
        <taxon>Malvoideae</taxon>
        <taxon>Hibiscus</taxon>
    </lineage>
</organism>
<evidence type="ECO:0000256" key="3">
    <source>
        <dbReference type="RuleBase" id="RU003682"/>
    </source>
</evidence>
<keyword evidence="3" id="KW-0560">Oxidoreductase</keyword>
<keyword evidence="1 3" id="KW-0479">Metal-binding</keyword>
<reference evidence="5 6" key="1">
    <citation type="journal article" date="2024" name="G3 (Bethesda)">
        <title>Genome assembly of Hibiscus sabdariffa L. provides insights into metabolisms of medicinal natural products.</title>
        <authorList>
            <person name="Kim T."/>
        </authorList>
    </citation>
    <scope>NUCLEOTIDE SEQUENCE [LARGE SCALE GENOMIC DNA]</scope>
    <source>
        <strain evidence="5">TK-2024</strain>
        <tissue evidence="5">Old leaves</tissue>
    </source>
</reference>
<evidence type="ECO:0000313" key="5">
    <source>
        <dbReference type="EMBL" id="KAK8515542.1"/>
    </source>
</evidence>
<protein>
    <recommendedName>
        <fullName evidence="4">Fe2OG dioxygenase domain-containing protein</fullName>
    </recommendedName>
</protein>
<evidence type="ECO:0000256" key="1">
    <source>
        <dbReference type="ARBA" id="ARBA00022723"/>
    </source>
</evidence>
<evidence type="ECO:0000259" key="4">
    <source>
        <dbReference type="PROSITE" id="PS51471"/>
    </source>
</evidence>
<sequence>MEVAPKIPVIEFSSEDVENGRSSSSEQGRERWEVLCSKVREACESHGCFLLTYDKIPTSLREDMLVGIKALFDLPEETKSKYQHPKPYRSYQGKCPVVPLHESFGIDDATTFQAAQDFTRLMWPQGNPAFWLTDQYCFLFNDYDSEILNTMSSKMLELSFTILGMIFESFGIEAKRHEALVRDSRSILRVMKYRVPATEDQNLGLVAHTDKNALTVLCQNEVQGLEIVSKEGHWEELVVPKDAFVVFVGDALKAIKHRVVMKGDKERYSFGLFTLPKEGAMVEAARELVDGEHPLLYRPFKFADYFSYFLSNLSDDALDVYAGV</sequence>
<proteinExistence type="inferred from homology"/>
<dbReference type="InterPro" id="IPR044861">
    <property type="entry name" value="IPNS-like_FE2OG_OXY"/>
</dbReference>
<evidence type="ECO:0000256" key="2">
    <source>
        <dbReference type="ARBA" id="ARBA00023004"/>
    </source>
</evidence>
<keyword evidence="2 3" id="KW-0408">Iron</keyword>
<gene>
    <name evidence="5" type="ORF">V6N12_075580</name>
</gene>
<dbReference type="PROSITE" id="PS51471">
    <property type="entry name" value="FE2OG_OXY"/>
    <property type="match status" value="1"/>
</dbReference>
<dbReference type="SUPFAM" id="SSF51197">
    <property type="entry name" value="Clavaminate synthase-like"/>
    <property type="match status" value="1"/>
</dbReference>
<evidence type="ECO:0000313" key="6">
    <source>
        <dbReference type="Proteomes" id="UP001472677"/>
    </source>
</evidence>
<comment type="caution">
    <text evidence="5">The sequence shown here is derived from an EMBL/GenBank/DDBJ whole genome shotgun (WGS) entry which is preliminary data.</text>
</comment>
<keyword evidence="6" id="KW-1185">Reference proteome</keyword>
<dbReference type="InterPro" id="IPR005123">
    <property type="entry name" value="Oxoglu/Fe-dep_dioxygenase_dom"/>
</dbReference>
<feature type="domain" description="Fe2OG dioxygenase" evidence="4">
    <location>
        <begin position="183"/>
        <end position="276"/>
    </location>
</feature>